<feature type="coiled-coil region" evidence="2">
    <location>
        <begin position="501"/>
        <end position="556"/>
    </location>
</feature>
<dbReference type="EMBL" id="SLWB01000026">
    <property type="protein sequence ID" value="TCN61385.1"/>
    <property type="molecule type" value="Genomic_DNA"/>
</dbReference>
<dbReference type="SUPFAM" id="SSF48452">
    <property type="entry name" value="TPR-like"/>
    <property type="match status" value="2"/>
</dbReference>
<evidence type="ECO:0000256" key="1">
    <source>
        <dbReference type="PROSITE-ProRule" id="PRU00339"/>
    </source>
</evidence>
<dbReference type="InterPro" id="IPR016032">
    <property type="entry name" value="Sig_transdc_resp-reg_C-effctor"/>
</dbReference>
<dbReference type="InterPro" id="IPR000792">
    <property type="entry name" value="Tscrpt_reg_LuxR_C"/>
</dbReference>
<feature type="domain" description="PAS" evidence="5">
    <location>
        <begin position="546"/>
        <end position="615"/>
    </location>
</feature>
<evidence type="ECO:0000256" key="2">
    <source>
        <dbReference type="SAM" id="Coils"/>
    </source>
</evidence>
<dbReference type="InterPro" id="IPR019734">
    <property type="entry name" value="TPR_rpt"/>
</dbReference>
<dbReference type="SMART" id="SM00421">
    <property type="entry name" value="HTH_LUXR"/>
    <property type="match status" value="1"/>
</dbReference>
<sequence>MFNKSKVAILLLTVFFAYTVNAQKSKVDSLENILKKHYTNDTARVNILNKIAYLSYNNNSKKAKEYATQSGKLSDQLGYKKGKASSLWLTGLSYLGSDKKISLTYFQQALALSEEINDKPGIATYLIASGNIFRDQGNGQQGDACYKRALAIAVEIEDKQIEIKCLTNISRSYTSKGMFLNAIKGLQRASILAKEMNEKSLLSRCYNNLGSIYSLQGNHPVALDYYLMALRVNEDLNDKSGKLGNLLNIAGVQLEQKEYNEALKNTKEALRIAEELKDTLRKSVCLNNIGNIYLKMDDAKALEYFEQSLAISKNSNIIQNINTLISIGEIYCKQNSLSKALDNYRKALSLAESIGLKRGIAQAWSKMGTVYFKQKNYNQALEYTQKSLAIAKNVGLLDLEKDTHNQLSRIYAATNDYKNAYQHYTIYKTLNDSIFNESNIKKIANLESAYKYKKEKQANELEKQKKDIAIKKQRIIILTLVVAFILMCLLSRTIYRSYKLKKRTNAILLQQKNEIEALNEEYIALNKKLKQSNDELSSAKQRIEESKERLQLLIKNSNDIFVLTDNSRESFFVSDAAKRITGYNSKELLGSSATSIHPDDKQVLEQHWEKVLTDKTAAHTVKYRHKHKQNGYVWLEAVAQNYLTHPAINAVISNIRNIDEQKKAEEAFIEKEALKKKLLEMEIEKINHELVANQKAMTAATLKLVQNSERDSRSIKMLEDIEKNTNEEGKKSVRSLIADYKLQSYNSNWNEFELLFEKVHHSFHDKLNEQFPELTPNERKLCVFLKLNMSNKQIAQITFQSEEALKKARLRLRKKLNIDRDTNLVAFIQNI</sequence>
<reference evidence="6 7" key="1">
    <citation type="submission" date="2019-03" db="EMBL/GenBank/DDBJ databases">
        <title>Genomic Encyclopedia of Archaeal and Bacterial Type Strains, Phase II (KMG-II): from individual species to whole genera.</title>
        <authorList>
            <person name="Goeker M."/>
        </authorList>
    </citation>
    <scope>NUCLEOTIDE SEQUENCE [LARGE SCALE GENOMIC DNA]</scope>
    <source>
        <strain evidence="6 7">RL-C</strain>
    </source>
</reference>
<dbReference type="InterPro" id="IPR035965">
    <property type="entry name" value="PAS-like_dom_sf"/>
</dbReference>
<feature type="repeat" description="TPR" evidence="1">
    <location>
        <begin position="361"/>
        <end position="394"/>
    </location>
</feature>
<dbReference type="AlphaFoldDB" id="A0A4R2E2J2"/>
<dbReference type="NCBIfam" id="TIGR00229">
    <property type="entry name" value="sensory_box"/>
    <property type="match status" value="1"/>
</dbReference>
<dbReference type="PROSITE" id="PS50005">
    <property type="entry name" value="TPR"/>
    <property type="match status" value="3"/>
</dbReference>
<dbReference type="SUPFAM" id="SSF46894">
    <property type="entry name" value="C-terminal effector domain of the bipartite response regulators"/>
    <property type="match status" value="1"/>
</dbReference>
<keyword evidence="1" id="KW-0802">TPR repeat</keyword>
<gene>
    <name evidence="6" type="ORF">CLV25_12613</name>
</gene>
<name>A0A4R2E2J2_9BACT</name>
<evidence type="ECO:0000313" key="6">
    <source>
        <dbReference type="EMBL" id="TCN61385.1"/>
    </source>
</evidence>
<dbReference type="PROSITE" id="PS50293">
    <property type="entry name" value="TPR_REGION"/>
    <property type="match status" value="1"/>
</dbReference>
<keyword evidence="3" id="KW-0812">Transmembrane</keyword>
<feature type="repeat" description="TPR" evidence="1">
    <location>
        <begin position="321"/>
        <end position="354"/>
    </location>
</feature>
<keyword evidence="3" id="KW-0472">Membrane</keyword>
<dbReference type="InterPro" id="IPR011990">
    <property type="entry name" value="TPR-like_helical_dom_sf"/>
</dbReference>
<dbReference type="CDD" id="cd00130">
    <property type="entry name" value="PAS"/>
    <property type="match status" value="1"/>
</dbReference>
<evidence type="ECO:0000256" key="4">
    <source>
        <dbReference type="SAM" id="SignalP"/>
    </source>
</evidence>
<dbReference type="PANTHER" id="PTHR10098">
    <property type="entry name" value="RAPSYN-RELATED"/>
    <property type="match status" value="1"/>
</dbReference>
<dbReference type="PANTHER" id="PTHR10098:SF108">
    <property type="entry name" value="TETRATRICOPEPTIDE REPEAT PROTEIN 28"/>
    <property type="match status" value="1"/>
</dbReference>
<feature type="chain" id="PRO_5020920954" evidence="4">
    <location>
        <begin position="23"/>
        <end position="831"/>
    </location>
</feature>
<keyword evidence="4" id="KW-0732">Signal</keyword>
<protein>
    <submittedName>
        <fullName evidence="6">PAS domain S-box-containing protein</fullName>
    </submittedName>
</protein>
<dbReference type="RefSeq" id="WP_131840641.1">
    <property type="nucleotide sequence ID" value="NZ_SLWB01000026.1"/>
</dbReference>
<feature type="signal peptide" evidence="4">
    <location>
        <begin position="1"/>
        <end position="22"/>
    </location>
</feature>
<dbReference type="GO" id="GO:0006355">
    <property type="term" value="P:regulation of DNA-templated transcription"/>
    <property type="evidence" value="ECO:0007669"/>
    <property type="project" value="InterPro"/>
</dbReference>
<comment type="caution">
    <text evidence="6">The sequence shown here is derived from an EMBL/GenBank/DDBJ whole genome shotgun (WGS) entry which is preliminary data.</text>
</comment>
<evidence type="ECO:0000259" key="5">
    <source>
        <dbReference type="PROSITE" id="PS50112"/>
    </source>
</evidence>
<dbReference type="InterPro" id="IPR000014">
    <property type="entry name" value="PAS"/>
</dbReference>
<dbReference type="Pfam" id="PF08447">
    <property type="entry name" value="PAS_3"/>
    <property type="match status" value="1"/>
</dbReference>
<dbReference type="OrthoDB" id="1523128at2"/>
<dbReference type="Gene3D" id="3.30.450.20">
    <property type="entry name" value="PAS domain"/>
    <property type="match status" value="1"/>
</dbReference>
<dbReference type="GO" id="GO:0003677">
    <property type="term" value="F:DNA binding"/>
    <property type="evidence" value="ECO:0007669"/>
    <property type="project" value="InterPro"/>
</dbReference>
<feature type="repeat" description="TPR" evidence="1">
    <location>
        <begin position="203"/>
        <end position="236"/>
    </location>
</feature>
<dbReference type="Proteomes" id="UP000294830">
    <property type="component" value="Unassembled WGS sequence"/>
</dbReference>
<keyword evidence="7" id="KW-1185">Reference proteome</keyword>
<feature type="transmembrane region" description="Helical" evidence="3">
    <location>
        <begin position="475"/>
        <end position="495"/>
    </location>
</feature>
<proteinExistence type="predicted"/>
<dbReference type="Pfam" id="PF13424">
    <property type="entry name" value="TPR_12"/>
    <property type="match status" value="3"/>
</dbReference>
<evidence type="ECO:0000313" key="7">
    <source>
        <dbReference type="Proteomes" id="UP000294830"/>
    </source>
</evidence>
<dbReference type="InterPro" id="IPR013655">
    <property type="entry name" value="PAS_fold_3"/>
</dbReference>
<organism evidence="6 7">
    <name type="scientific">Acetobacteroides hydrogenigenes</name>
    <dbReference type="NCBI Taxonomy" id="979970"/>
    <lineage>
        <taxon>Bacteria</taxon>
        <taxon>Pseudomonadati</taxon>
        <taxon>Bacteroidota</taxon>
        <taxon>Bacteroidia</taxon>
        <taxon>Bacteroidales</taxon>
        <taxon>Rikenellaceae</taxon>
        <taxon>Acetobacteroides</taxon>
    </lineage>
</organism>
<dbReference type="SUPFAM" id="SSF55785">
    <property type="entry name" value="PYP-like sensor domain (PAS domain)"/>
    <property type="match status" value="1"/>
</dbReference>
<feature type="coiled-coil region" evidence="2">
    <location>
        <begin position="249"/>
        <end position="283"/>
    </location>
</feature>
<keyword evidence="2" id="KW-0175">Coiled coil</keyword>
<keyword evidence="3" id="KW-1133">Transmembrane helix</keyword>
<dbReference type="Gene3D" id="1.10.10.10">
    <property type="entry name" value="Winged helix-like DNA-binding domain superfamily/Winged helix DNA-binding domain"/>
    <property type="match status" value="1"/>
</dbReference>
<evidence type="ECO:0000256" key="3">
    <source>
        <dbReference type="SAM" id="Phobius"/>
    </source>
</evidence>
<dbReference type="PROSITE" id="PS50112">
    <property type="entry name" value="PAS"/>
    <property type="match status" value="1"/>
</dbReference>
<dbReference type="InterPro" id="IPR036388">
    <property type="entry name" value="WH-like_DNA-bd_sf"/>
</dbReference>
<dbReference type="Gene3D" id="1.25.40.10">
    <property type="entry name" value="Tetratricopeptide repeat domain"/>
    <property type="match status" value="3"/>
</dbReference>
<accession>A0A4R2E2J2</accession>
<dbReference type="SMART" id="SM00028">
    <property type="entry name" value="TPR"/>
    <property type="match status" value="7"/>
</dbReference>
<dbReference type="SMART" id="SM00091">
    <property type="entry name" value="PAS"/>
    <property type="match status" value="1"/>
</dbReference>